<accession>A0A9J6EME9</accession>
<evidence type="ECO:0000259" key="1">
    <source>
        <dbReference type="Pfam" id="PF05649"/>
    </source>
</evidence>
<dbReference type="AlphaFoldDB" id="A0A9J6EME9"/>
<organism evidence="2 3">
    <name type="scientific">Rhipicephalus microplus</name>
    <name type="common">Cattle tick</name>
    <name type="synonym">Boophilus microplus</name>
    <dbReference type="NCBI Taxonomy" id="6941"/>
    <lineage>
        <taxon>Eukaryota</taxon>
        <taxon>Metazoa</taxon>
        <taxon>Ecdysozoa</taxon>
        <taxon>Arthropoda</taxon>
        <taxon>Chelicerata</taxon>
        <taxon>Arachnida</taxon>
        <taxon>Acari</taxon>
        <taxon>Parasitiformes</taxon>
        <taxon>Ixodida</taxon>
        <taxon>Ixodoidea</taxon>
        <taxon>Ixodidae</taxon>
        <taxon>Rhipicephalinae</taxon>
        <taxon>Rhipicephalus</taxon>
        <taxon>Boophilus</taxon>
    </lineage>
</organism>
<keyword evidence="3" id="KW-1185">Reference proteome</keyword>
<dbReference type="GO" id="GO:0008237">
    <property type="term" value="F:metallopeptidase activity"/>
    <property type="evidence" value="ECO:0007669"/>
    <property type="project" value="InterPro"/>
</dbReference>
<dbReference type="InterPro" id="IPR008753">
    <property type="entry name" value="Peptidase_M13_N"/>
</dbReference>
<reference evidence="2" key="2">
    <citation type="submission" date="2021-09" db="EMBL/GenBank/DDBJ databases">
        <authorList>
            <person name="Jia N."/>
            <person name="Wang J."/>
            <person name="Shi W."/>
            <person name="Du L."/>
            <person name="Sun Y."/>
            <person name="Zhan W."/>
            <person name="Jiang J."/>
            <person name="Wang Q."/>
            <person name="Zhang B."/>
            <person name="Ji P."/>
            <person name="Sakyi L.B."/>
            <person name="Cui X."/>
            <person name="Yuan T."/>
            <person name="Jiang B."/>
            <person name="Yang W."/>
            <person name="Lam T.T.-Y."/>
            <person name="Chang Q."/>
            <person name="Ding S."/>
            <person name="Wang X."/>
            <person name="Zhu J."/>
            <person name="Ruan X."/>
            <person name="Zhao L."/>
            <person name="Wei J."/>
            <person name="Que T."/>
            <person name="Du C."/>
            <person name="Cheng J."/>
            <person name="Dai P."/>
            <person name="Han X."/>
            <person name="Huang E."/>
            <person name="Gao Y."/>
            <person name="Liu J."/>
            <person name="Shao H."/>
            <person name="Ye R."/>
            <person name="Li L."/>
            <person name="Wei W."/>
            <person name="Wang X."/>
            <person name="Wang C."/>
            <person name="Huo Q."/>
            <person name="Li W."/>
            <person name="Guo W."/>
            <person name="Chen H."/>
            <person name="Chen S."/>
            <person name="Zhou L."/>
            <person name="Zhou L."/>
            <person name="Ni X."/>
            <person name="Tian J."/>
            <person name="Zhou Y."/>
            <person name="Sheng Y."/>
            <person name="Liu T."/>
            <person name="Pan Y."/>
            <person name="Xia L."/>
            <person name="Li J."/>
            <person name="Zhao F."/>
            <person name="Cao W."/>
        </authorList>
    </citation>
    <scope>NUCLEOTIDE SEQUENCE</scope>
    <source>
        <strain evidence="2">Rmic-2018</strain>
        <tissue evidence="2">Larvae</tissue>
    </source>
</reference>
<feature type="domain" description="Peptidase M13 N-terminal" evidence="1">
    <location>
        <begin position="74"/>
        <end position="342"/>
    </location>
</feature>
<name>A0A9J6EME9_RHIMP</name>
<dbReference type="Gene3D" id="3.40.390.10">
    <property type="entry name" value="Collagenase (Catalytic Domain)"/>
    <property type="match status" value="1"/>
</dbReference>
<evidence type="ECO:0000313" key="3">
    <source>
        <dbReference type="Proteomes" id="UP000821866"/>
    </source>
</evidence>
<gene>
    <name evidence="2" type="ORF">HPB51_007935</name>
</gene>
<sequence length="652" mass="74347">MGMIKKSALEIYRTFKQEIAKERIYDNTRGSSLLFEARTGVLRTKTYRAKYEGVDTVCTRRFDDIVEHATVSACVDFYEHTCAYWREANPIPDYAWRHSYMDRIRMNIEADVRDALKAESRRRARTITTGLVATMIDIYRGCISKLSLSAGWPSSHTVAVVKVVIIRTADSTENPEKSRKTMSDLDLALFHGNNHLVSQALIQLVLQFDVDAFFRVRFLRSQFAYPREYLELDFPSLVIRPENLLQKGAVLKEADRRLLHEATLEVYDALRLHPAPERRARAEKVVDVVKAVTTRILNLRATAVNNPVAFRRVSDFGGAKVVDWHTFFSEVTHHSMSQLRFTMVKLVNSYYLLDISPFIDSLAEHAFTMDPNQLAQLTDLLLSPKCYSLGFGRTARPEPECGRVGRLLKEFAHLCREETERAPTTKHKHVRGVCCCSASSHLPRIPRKMAAAAAILLGTSFDDYDREVYCELVTTFRECSIQRRKAARKKFGGDTVALADYLRLLLFLHFATALPSLSKITEAYWRFAHDLRQEPERWRLCLYFIDDVLPRSLSWFYHHYHLTLRVAKEGSVADHLSTVTALKEVFAMFLANTAAAPFNMRADGAAKITVLRAAPTWGLRCQAPQPPRGLGGQPRADLPRMSCGLPPPIWQR</sequence>
<dbReference type="EMBL" id="JABSTU010000003">
    <property type="protein sequence ID" value="KAH8035691.1"/>
    <property type="molecule type" value="Genomic_DNA"/>
</dbReference>
<evidence type="ECO:0000313" key="2">
    <source>
        <dbReference type="EMBL" id="KAH8035691.1"/>
    </source>
</evidence>
<dbReference type="InterPro" id="IPR024079">
    <property type="entry name" value="MetalloPept_cat_dom_sf"/>
</dbReference>
<dbReference type="GO" id="GO:0006508">
    <property type="term" value="P:proteolysis"/>
    <property type="evidence" value="ECO:0007669"/>
    <property type="project" value="InterPro"/>
</dbReference>
<reference evidence="2" key="1">
    <citation type="journal article" date="2020" name="Cell">
        <title>Large-Scale Comparative Analyses of Tick Genomes Elucidate Their Genetic Diversity and Vector Capacities.</title>
        <authorList>
            <consortium name="Tick Genome and Microbiome Consortium (TIGMIC)"/>
            <person name="Jia N."/>
            <person name="Wang J."/>
            <person name="Shi W."/>
            <person name="Du L."/>
            <person name="Sun Y."/>
            <person name="Zhan W."/>
            <person name="Jiang J.F."/>
            <person name="Wang Q."/>
            <person name="Zhang B."/>
            <person name="Ji P."/>
            <person name="Bell-Sakyi L."/>
            <person name="Cui X.M."/>
            <person name="Yuan T.T."/>
            <person name="Jiang B.G."/>
            <person name="Yang W.F."/>
            <person name="Lam T.T."/>
            <person name="Chang Q.C."/>
            <person name="Ding S.J."/>
            <person name="Wang X.J."/>
            <person name="Zhu J.G."/>
            <person name="Ruan X.D."/>
            <person name="Zhao L."/>
            <person name="Wei J.T."/>
            <person name="Ye R.Z."/>
            <person name="Que T.C."/>
            <person name="Du C.H."/>
            <person name="Zhou Y.H."/>
            <person name="Cheng J.X."/>
            <person name="Dai P.F."/>
            <person name="Guo W.B."/>
            <person name="Han X.H."/>
            <person name="Huang E.J."/>
            <person name="Li L.F."/>
            <person name="Wei W."/>
            <person name="Gao Y.C."/>
            <person name="Liu J.Z."/>
            <person name="Shao H.Z."/>
            <person name="Wang X."/>
            <person name="Wang C.C."/>
            <person name="Yang T.C."/>
            <person name="Huo Q.B."/>
            <person name="Li W."/>
            <person name="Chen H.Y."/>
            <person name="Chen S.E."/>
            <person name="Zhou L.G."/>
            <person name="Ni X.B."/>
            <person name="Tian J.H."/>
            <person name="Sheng Y."/>
            <person name="Liu T."/>
            <person name="Pan Y.S."/>
            <person name="Xia L.Y."/>
            <person name="Li J."/>
            <person name="Zhao F."/>
            <person name="Cao W.C."/>
        </authorList>
    </citation>
    <scope>NUCLEOTIDE SEQUENCE</scope>
    <source>
        <strain evidence="2">Rmic-2018</strain>
    </source>
</reference>
<dbReference type="Pfam" id="PF05649">
    <property type="entry name" value="Peptidase_M13_N"/>
    <property type="match status" value="1"/>
</dbReference>
<dbReference type="InterPro" id="IPR042089">
    <property type="entry name" value="Peptidase_M13_dom_2"/>
</dbReference>
<dbReference type="Gene3D" id="1.10.1380.10">
    <property type="entry name" value="Neutral endopeptidase , domain2"/>
    <property type="match status" value="1"/>
</dbReference>
<proteinExistence type="predicted"/>
<comment type="caution">
    <text evidence="2">The sequence shown here is derived from an EMBL/GenBank/DDBJ whole genome shotgun (WGS) entry which is preliminary data.</text>
</comment>
<protein>
    <recommendedName>
        <fullName evidence="1">Peptidase M13 N-terminal domain-containing protein</fullName>
    </recommendedName>
</protein>
<dbReference type="Proteomes" id="UP000821866">
    <property type="component" value="Chromosome 11"/>
</dbReference>
<dbReference type="SUPFAM" id="SSF55486">
    <property type="entry name" value="Metalloproteases ('zincins'), catalytic domain"/>
    <property type="match status" value="1"/>
</dbReference>